<reference evidence="2" key="1">
    <citation type="submission" date="2013-01" db="EMBL/GenBank/DDBJ databases">
        <title>Draft Genome Sequence of a Mulberry Tree, Morus notabilis C.K. Schneid.</title>
        <authorList>
            <person name="He N."/>
            <person name="Zhao S."/>
        </authorList>
    </citation>
    <scope>NUCLEOTIDE SEQUENCE</scope>
</reference>
<organism evidence="1 2">
    <name type="scientific">Morus notabilis</name>
    <dbReference type="NCBI Taxonomy" id="981085"/>
    <lineage>
        <taxon>Eukaryota</taxon>
        <taxon>Viridiplantae</taxon>
        <taxon>Streptophyta</taxon>
        <taxon>Embryophyta</taxon>
        <taxon>Tracheophyta</taxon>
        <taxon>Spermatophyta</taxon>
        <taxon>Magnoliopsida</taxon>
        <taxon>eudicotyledons</taxon>
        <taxon>Gunneridae</taxon>
        <taxon>Pentapetalae</taxon>
        <taxon>rosids</taxon>
        <taxon>fabids</taxon>
        <taxon>Rosales</taxon>
        <taxon>Moraceae</taxon>
        <taxon>Moreae</taxon>
        <taxon>Morus</taxon>
    </lineage>
</organism>
<gene>
    <name evidence="1" type="ORF">L484_007496</name>
</gene>
<name>W9S2I2_9ROSA</name>
<evidence type="ECO:0000313" key="1">
    <source>
        <dbReference type="EMBL" id="EXC22887.1"/>
    </source>
</evidence>
<dbReference type="Proteomes" id="UP000030645">
    <property type="component" value="Unassembled WGS sequence"/>
</dbReference>
<keyword evidence="2" id="KW-1185">Reference proteome</keyword>
<sequence length="56" mass="6123">MKLNDAEFLKLSRPTFPVYGGLAGVRMAPILCYPIIRLSTCFSLPTPLPQDGLTKA</sequence>
<evidence type="ECO:0000313" key="2">
    <source>
        <dbReference type="Proteomes" id="UP000030645"/>
    </source>
</evidence>
<protein>
    <submittedName>
        <fullName evidence="1">Uncharacterized protein</fullName>
    </submittedName>
</protein>
<proteinExistence type="predicted"/>
<accession>W9S2I2</accession>
<dbReference type="EMBL" id="KE345984">
    <property type="protein sequence ID" value="EXC22887.1"/>
    <property type="molecule type" value="Genomic_DNA"/>
</dbReference>
<dbReference type="AlphaFoldDB" id="W9S2I2"/>